<evidence type="ECO:0000313" key="2">
    <source>
        <dbReference type="Proteomes" id="UP000002939"/>
    </source>
</evidence>
<dbReference type="AlphaFoldDB" id="D0BNM5"/>
<gene>
    <name evidence="1" type="ORF">HMPREF0446_01560</name>
</gene>
<keyword evidence="2" id="KW-1185">Reference proteome</keyword>
<evidence type="ECO:0008006" key="3">
    <source>
        <dbReference type="Google" id="ProtNLM"/>
    </source>
</evidence>
<dbReference type="Proteomes" id="UP000002939">
    <property type="component" value="Unassembled WGS sequence"/>
</dbReference>
<accession>D0BNM5</accession>
<reference evidence="1" key="1">
    <citation type="submission" date="2009-09" db="EMBL/GenBank/DDBJ databases">
        <authorList>
            <consortium name="The Broad Institute Genome Sequencing Platform"/>
            <person name="Ward D."/>
            <person name="Feldgarden M."/>
            <person name="Earl A."/>
            <person name="Young S.K."/>
            <person name="Zeng Q."/>
            <person name="Koehrsen M."/>
            <person name="Alvarado L."/>
            <person name="Berlin A."/>
            <person name="Bochicchio J."/>
            <person name="Borenstein D."/>
            <person name="Chapman S.B."/>
            <person name="Chen Z."/>
            <person name="Engels R."/>
            <person name="Freedman E."/>
            <person name="Gellesch M."/>
            <person name="Goldberg J."/>
            <person name="Griggs A."/>
            <person name="Gujja S."/>
            <person name="Heilman E."/>
            <person name="Heiman D."/>
            <person name="Hepburn T."/>
            <person name="Howarth C."/>
            <person name="Jen D."/>
            <person name="Larson L."/>
            <person name="Lewis B."/>
            <person name="Mehta T."/>
            <person name="Park D."/>
            <person name="Pearson M."/>
            <person name="Roberts A."/>
            <person name="Saif S."/>
            <person name="Shea T."/>
            <person name="Shenoy N."/>
            <person name="Sisk P."/>
            <person name="Stolte C."/>
            <person name="Sykes S."/>
            <person name="Thomson T."/>
            <person name="Walk T."/>
            <person name="White J."/>
            <person name="Yandava C."/>
            <person name="Sibley C.D."/>
            <person name="Field T.R."/>
            <person name="Grinwis M."/>
            <person name="Eshaghurshan C.S."/>
            <person name="Surette M.G."/>
            <person name="Haas B."/>
            <person name="Nusbaum C."/>
            <person name="Birren B."/>
        </authorList>
    </citation>
    <scope>NUCLEOTIDE SEQUENCE [LARGE SCALE GENOMIC DNA]</scope>
    <source>
        <strain evidence="1">ATCC 700633</strain>
    </source>
</reference>
<dbReference type="RefSeq" id="WP_006703836.1">
    <property type="nucleotide sequence ID" value="NZ_KI391971.1"/>
</dbReference>
<name>D0BNM5_9LACT</name>
<evidence type="ECO:0000313" key="1">
    <source>
        <dbReference type="EMBL" id="EEW92368.1"/>
    </source>
</evidence>
<dbReference type="HOGENOM" id="CLU_1265152_0_0_9"/>
<proteinExistence type="predicted"/>
<sequence>MMFSDDRKYTLSGWFQVHERKLYNRPYKLQIFLILYEFFSEIENDESDLNFLIGIKKGPVFGAVWTDYGKICDRFHINSKSIYEDKIIKVNEDRAKRCAFIVQTLTEEEWSSFMKKLNIWKAKESEILNHKYNIAELDLADLNDEDINLITMLYNRYSSELVENSEIISVKEKKFVVSKIDHDKIIQNYMERLEKLAKKPKLYNPVFVKLDDEGELVVE</sequence>
<dbReference type="OrthoDB" id="2040094at2"/>
<dbReference type="STRING" id="626369.HMPREF0446_01560"/>
<dbReference type="EMBL" id="ACRF02000017">
    <property type="protein sequence ID" value="EEW92368.1"/>
    <property type="molecule type" value="Genomic_DNA"/>
</dbReference>
<reference evidence="1" key="2">
    <citation type="submission" date="2011-10" db="EMBL/GenBank/DDBJ databases">
        <title>The Genome Sequence of Granulicatella elegans ATCC 700633.</title>
        <authorList>
            <consortium name="The Broad Institute Genome Sequencing Platform"/>
            <consortium name="The Broad Institute Genome Sequencing Center for Infectious Disease"/>
            <person name="Earl A."/>
            <person name="Ward D."/>
            <person name="Feldgarden M."/>
            <person name="Gevers D."/>
            <person name="Sibley C.D."/>
            <person name="Field T.R."/>
            <person name="Grinwis M."/>
            <person name="Eshaghurshan C.S."/>
            <person name="Surette M.G."/>
            <person name="Young S.K."/>
            <person name="Zeng Q."/>
            <person name="Gargeya S."/>
            <person name="Fitzgerald M."/>
            <person name="Haas B."/>
            <person name="Abouelleil A."/>
            <person name="Alvarado L."/>
            <person name="Arachchi H.M."/>
            <person name="Berlin A."/>
            <person name="Brown A."/>
            <person name="Chapman S.B."/>
            <person name="Chen Z."/>
            <person name="Dunbar C."/>
            <person name="Freedman E."/>
            <person name="Gearin G."/>
            <person name="Goldberg J."/>
            <person name="Griggs A."/>
            <person name="Gujja S."/>
            <person name="Heiman D."/>
            <person name="Howarth C."/>
            <person name="Larson L."/>
            <person name="Lui A."/>
            <person name="MacDonald P.J.P."/>
            <person name="Montmayeur A."/>
            <person name="Murphy C."/>
            <person name="Neiman D."/>
            <person name="Pearson M."/>
            <person name="Priest M."/>
            <person name="Roberts A."/>
            <person name="Saif S."/>
            <person name="Shea T."/>
            <person name="Shenoy N."/>
            <person name="Sisk P."/>
            <person name="Stolte C."/>
            <person name="Sykes S."/>
            <person name="Wortman J."/>
            <person name="Nusbaum C."/>
            <person name="Birren B."/>
        </authorList>
    </citation>
    <scope>NUCLEOTIDE SEQUENCE [LARGE SCALE GENOMIC DNA]</scope>
    <source>
        <strain evidence="1">ATCC 700633</strain>
    </source>
</reference>
<organism evidence="1 2">
    <name type="scientific">Granulicatella elegans ATCC 700633</name>
    <dbReference type="NCBI Taxonomy" id="626369"/>
    <lineage>
        <taxon>Bacteria</taxon>
        <taxon>Bacillati</taxon>
        <taxon>Bacillota</taxon>
        <taxon>Bacilli</taxon>
        <taxon>Lactobacillales</taxon>
        <taxon>Carnobacteriaceae</taxon>
        <taxon>Granulicatella</taxon>
    </lineage>
</organism>
<comment type="caution">
    <text evidence="1">The sequence shown here is derived from an EMBL/GenBank/DDBJ whole genome shotgun (WGS) entry which is preliminary data.</text>
</comment>
<dbReference type="eggNOG" id="ENOG5032XSW">
    <property type="taxonomic scope" value="Bacteria"/>
</dbReference>
<protein>
    <recommendedName>
        <fullName evidence="3">Antitoxin SocA-like Panacea domain-containing protein</fullName>
    </recommendedName>
</protein>